<reference evidence="1" key="2">
    <citation type="journal article" date="2015" name="Fish Shellfish Immunol.">
        <title>Early steps in the European eel (Anguilla anguilla)-Vibrio vulnificus interaction in the gills: Role of the RtxA13 toxin.</title>
        <authorList>
            <person name="Callol A."/>
            <person name="Pajuelo D."/>
            <person name="Ebbesson L."/>
            <person name="Teles M."/>
            <person name="MacKenzie S."/>
            <person name="Amaro C."/>
        </authorList>
    </citation>
    <scope>NUCLEOTIDE SEQUENCE</scope>
</reference>
<name>A0A0E9S7L2_ANGAN</name>
<sequence length="40" mass="4473">MQWNRIVSANTVFTWRRGKLGSSLTVAVFVLCHKTPVVGL</sequence>
<accession>A0A0E9S7L2</accession>
<evidence type="ECO:0000313" key="1">
    <source>
        <dbReference type="EMBL" id="JAH36518.1"/>
    </source>
</evidence>
<reference evidence="1" key="1">
    <citation type="submission" date="2014-11" db="EMBL/GenBank/DDBJ databases">
        <authorList>
            <person name="Amaro Gonzalez C."/>
        </authorList>
    </citation>
    <scope>NUCLEOTIDE SEQUENCE</scope>
</reference>
<protein>
    <submittedName>
        <fullName evidence="1">Uncharacterized protein</fullName>
    </submittedName>
</protein>
<proteinExistence type="predicted"/>
<organism evidence="1">
    <name type="scientific">Anguilla anguilla</name>
    <name type="common">European freshwater eel</name>
    <name type="synonym">Muraena anguilla</name>
    <dbReference type="NCBI Taxonomy" id="7936"/>
    <lineage>
        <taxon>Eukaryota</taxon>
        <taxon>Metazoa</taxon>
        <taxon>Chordata</taxon>
        <taxon>Craniata</taxon>
        <taxon>Vertebrata</taxon>
        <taxon>Euteleostomi</taxon>
        <taxon>Actinopterygii</taxon>
        <taxon>Neopterygii</taxon>
        <taxon>Teleostei</taxon>
        <taxon>Anguilliformes</taxon>
        <taxon>Anguillidae</taxon>
        <taxon>Anguilla</taxon>
    </lineage>
</organism>
<dbReference type="EMBL" id="GBXM01072059">
    <property type="protein sequence ID" value="JAH36518.1"/>
    <property type="molecule type" value="Transcribed_RNA"/>
</dbReference>
<dbReference type="AlphaFoldDB" id="A0A0E9S7L2"/>